<dbReference type="EMBL" id="JAGETZ010000015">
    <property type="protein sequence ID" value="MBO2012215.1"/>
    <property type="molecule type" value="Genomic_DNA"/>
</dbReference>
<name>A0ABS3QLR5_9BACT</name>
<organism evidence="1 2">
    <name type="scientific">Hymenobacter negativus</name>
    <dbReference type="NCBI Taxonomy" id="2795026"/>
    <lineage>
        <taxon>Bacteria</taxon>
        <taxon>Pseudomonadati</taxon>
        <taxon>Bacteroidota</taxon>
        <taxon>Cytophagia</taxon>
        <taxon>Cytophagales</taxon>
        <taxon>Hymenobacteraceae</taxon>
        <taxon>Hymenobacter</taxon>
    </lineage>
</organism>
<proteinExistence type="predicted"/>
<accession>A0ABS3QLR5</accession>
<keyword evidence="2" id="KW-1185">Reference proteome</keyword>
<reference evidence="1 2" key="1">
    <citation type="submission" date="2021-03" db="EMBL/GenBank/DDBJ databases">
        <authorList>
            <person name="Kim M.K."/>
        </authorList>
    </citation>
    <scope>NUCLEOTIDE SEQUENCE [LARGE SCALE GENOMIC DNA]</scope>
    <source>
        <strain evidence="1 2">BT442</strain>
    </source>
</reference>
<dbReference type="RefSeq" id="WP_208177981.1">
    <property type="nucleotide sequence ID" value="NZ_JAGETZ010000015.1"/>
</dbReference>
<dbReference type="Proteomes" id="UP000664369">
    <property type="component" value="Unassembled WGS sequence"/>
</dbReference>
<comment type="caution">
    <text evidence="1">The sequence shown here is derived from an EMBL/GenBank/DDBJ whole genome shotgun (WGS) entry which is preliminary data.</text>
</comment>
<protein>
    <submittedName>
        <fullName evidence="1">Uncharacterized protein</fullName>
    </submittedName>
</protein>
<gene>
    <name evidence="1" type="ORF">J4E00_24325</name>
</gene>
<evidence type="ECO:0000313" key="2">
    <source>
        <dbReference type="Proteomes" id="UP000664369"/>
    </source>
</evidence>
<evidence type="ECO:0000313" key="1">
    <source>
        <dbReference type="EMBL" id="MBO2012215.1"/>
    </source>
</evidence>
<sequence length="152" mass="17901">MLLCISCESEETRFERSLTPIGLMDTTLFRDPTGKVYIRLPYRYVHEDISQDPPYNYEDLMYLGDSSVSLSQGLDIPSFRRIPGTANYWQDRRFVYTDPWVPYPGQYFFFVLGRRREVHFLPNPDFVRVRGVLYYRGVRVPGDTVPKSGHYP</sequence>